<evidence type="ECO:0000259" key="3">
    <source>
        <dbReference type="Pfam" id="PF13086"/>
    </source>
</evidence>
<feature type="domain" description="DNA2/NAM7 helicase helicase" evidence="3">
    <location>
        <begin position="413"/>
        <end position="531"/>
    </location>
</feature>
<dbReference type="EMBL" id="CM035409">
    <property type="protein sequence ID" value="KAH7439193.1"/>
    <property type="molecule type" value="Genomic_DNA"/>
</dbReference>
<accession>A0A8T2UZR3</accession>
<organism evidence="4 5">
    <name type="scientific">Ceratopteris richardii</name>
    <name type="common">Triangle waterfern</name>
    <dbReference type="NCBI Taxonomy" id="49495"/>
    <lineage>
        <taxon>Eukaryota</taxon>
        <taxon>Viridiplantae</taxon>
        <taxon>Streptophyta</taxon>
        <taxon>Embryophyta</taxon>
        <taxon>Tracheophyta</taxon>
        <taxon>Polypodiopsida</taxon>
        <taxon>Polypodiidae</taxon>
        <taxon>Polypodiales</taxon>
        <taxon>Pteridineae</taxon>
        <taxon>Pteridaceae</taxon>
        <taxon>Parkerioideae</taxon>
        <taxon>Ceratopteris</taxon>
    </lineage>
</organism>
<dbReference type="PANTHER" id="PTHR10887">
    <property type="entry name" value="DNA2/NAM7 HELICASE FAMILY"/>
    <property type="match status" value="1"/>
</dbReference>
<protein>
    <recommendedName>
        <fullName evidence="3">DNA2/NAM7 helicase helicase domain-containing protein</fullName>
    </recommendedName>
</protein>
<dbReference type="InterPro" id="IPR041677">
    <property type="entry name" value="DNA2/NAM7_AAA_11"/>
</dbReference>
<dbReference type="GO" id="GO:0031048">
    <property type="term" value="P:regulatory ncRNA-mediated heterochromatin formation"/>
    <property type="evidence" value="ECO:0007669"/>
    <property type="project" value="TreeGrafter"/>
</dbReference>
<feature type="compositionally biased region" description="Polar residues" evidence="2">
    <location>
        <begin position="164"/>
        <end position="184"/>
    </location>
</feature>
<dbReference type="Gene3D" id="3.40.50.300">
    <property type="entry name" value="P-loop containing nucleotide triphosphate hydrolases"/>
    <property type="match status" value="1"/>
</dbReference>
<reference evidence="4" key="1">
    <citation type="submission" date="2021-08" db="EMBL/GenBank/DDBJ databases">
        <title>WGS assembly of Ceratopteris richardii.</title>
        <authorList>
            <person name="Marchant D.B."/>
            <person name="Chen G."/>
            <person name="Jenkins J."/>
            <person name="Shu S."/>
            <person name="Leebens-Mack J."/>
            <person name="Grimwood J."/>
            <person name="Schmutz J."/>
            <person name="Soltis P."/>
            <person name="Soltis D."/>
            <person name="Chen Z.-H."/>
        </authorList>
    </citation>
    <scope>NUCLEOTIDE SEQUENCE</scope>
    <source>
        <strain evidence="4">Whitten #5841</strain>
        <tissue evidence="4">Leaf</tissue>
    </source>
</reference>
<dbReference type="OrthoDB" id="2423195at2759"/>
<keyword evidence="1" id="KW-0150">Chloroplast</keyword>
<dbReference type="InterPro" id="IPR045055">
    <property type="entry name" value="DNA2/NAM7-like"/>
</dbReference>
<keyword evidence="1" id="KW-0934">Plastid</keyword>
<evidence type="ECO:0000256" key="1">
    <source>
        <dbReference type="ARBA" id="ARBA00022528"/>
    </source>
</evidence>
<gene>
    <name evidence="4" type="ORF">KP509_04G049000</name>
</gene>
<evidence type="ECO:0000313" key="5">
    <source>
        <dbReference type="Proteomes" id="UP000825935"/>
    </source>
</evidence>
<dbReference type="SUPFAM" id="SSF52540">
    <property type="entry name" value="P-loop containing nucleoside triphosphate hydrolases"/>
    <property type="match status" value="1"/>
</dbReference>
<evidence type="ECO:0000256" key="2">
    <source>
        <dbReference type="SAM" id="MobiDB-lite"/>
    </source>
</evidence>
<feature type="compositionally biased region" description="Polar residues" evidence="2">
    <location>
        <begin position="131"/>
        <end position="148"/>
    </location>
</feature>
<dbReference type="AlphaFoldDB" id="A0A8T2UZR3"/>
<comment type="caution">
    <text evidence="4">The sequence shown here is derived from an EMBL/GenBank/DDBJ whole genome shotgun (WGS) entry which is preliminary data.</text>
</comment>
<dbReference type="Proteomes" id="UP000825935">
    <property type="component" value="Chromosome 4"/>
</dbReference>
<dbReference type="InterPro" id="IPR027417">
    <property type="entry name" value="P-loop_NTPase"/>
</dbReference>
<sequence length="537" mass="60133">MFLPLQHVNRSPVSHVSISREVLAGMVPHVHFCMSPAKFQRRDLQPRDVVRITTAIIKTSAPHRALPSTTQRGAPGTYLQRGTGKFGSSCASSHSIEKATVSSNSEISQFSHRHGASCTFSHESRKISEAKPSTNGRGKNEGANQTSAPHPASPFTAQRGAPGTNLQRGTDKSGSSCASSHSIEKPTVSSISEITQWLIKATQSLDHENITYLASQEGYVTFVNILNRPDLPIQVIEGIVKMLTCPKLRTSMLANETYQIYNALIGSRFLNAMHAHIRTKLQPDMRSIEPYVFLCEEVMTRTNDGWKEVPLDELKSLIDEIQDDAAAEAASILARLMELRRKKKRMEAINETECDSSEHLVALEPQVKEPAYIKQRNRRYVYDFETVFPNIRNELRTSQFHILEDWPEWRNSLDESQLSALRHGLTKQLALIQGPPGTGKTFVGLLLVRVLISNLNYTLSTSEELPFPSKSAVDMEDTAQGPILVICYTNHALDQFLEGIYVHEKNLVRVGGRSKSPVLEARSMQKLLHEEQRRYIN</sequence>
<proteinExistence type="predicted"/>
<keyword evidence="5" id="KW-1185">Reference proteome</keyword>
<dbReference type="PANTHER" id="PTHR10887:SF341">
    <property type="entry name" value="NFX1-TYPE ZINC FINGER-CONTAINING PROTEIN 1"/>
    <property type="match status" value="1"/>
</dbReference>
<name>A0A8T2UZR3_CERRI</name>
<feature type="region of interest" description="Disordered" evidence="2">
    <location>
        <begin position="113"/>
        <end position="184"/>
    </location>
</feature>
<evidence type="ECO:0000313" key="4">
    <source>
        <dbReference type="EMBL" id="KAH7439193.1"/>
    </source>
</evidence>
<dbReference type="GO" id="GO:0031380">
    <property type="term" value="C:nuclear RNA-directed RNA polymerase complex"/>
    <property type="evidence" value="ECO:0007669"/>
    <property type="project" value="TreeGrafter"/>
</dbReference>
<feature type="region of interest" description="Disordered" evidence="2">
    <location>
        <begin position="62"/>
        <end position="91"/>
    </location>
</feature>
<dbReference type="Pfam" id="PF13086">
    <property type="entry name" value="AAA_11"/>
    <property type="match status" value="1"/>
</dbReference>
<dbReference type="GO" id="GO:0004386">
    <property type="term" value="F:helicase activity"/>
    <property type="evidence" value="ECO:0007669"/>
    <property type="project" value="InterPro"/>
</dbReference>